<feature type="domain" description="Alpha-L-rhamnosidase C-terminal" evidence="7">
    <location>
        <begin position="776"/>
        <end position="851"/>
    </location>
</feature>
<accession>A0A1H3HHC7</accession>
<evidence type="ECO:0000259" key="7">
    <source>
        <dbReference type="Pfam" id="PF17390"/>
    </source>
</evidence>
<dbReference type="Pfam" id="PF08531">
    <property type="entry name" value="Bac_rhamnosid_N"/>
    <property type="match status" value="1"/>
</dbReference>
<dbReference type="InterPro" id="IPR012341">
    <property type="entry name" value="6hp_glycosidase-like_sf"/>
</dbReference>
<dbReference type="PIRSF" id="PIRSF010631">
    <property type="entry name" value="A-rhamnsds"/>
    <property type="match status" value="1"/>
</dbReference>
<evidence type="ECO:0000313" key="9">
    <source>
        <dbReference type="Proteomes" id="UP000198935"/>
    </source>
</evidence>
<evidence type="ECO:0000256" key="3">
    <source>
        <dbReference type="ARBA" id="ARBA00022801"/>
    </source>
</evidence>
<sequence length="961" mass="107895">MQITNLRTNGIKNPLGFQLDRISLSWVTESSEAPSKFQAAAQVEIATDESFSEIIFDSGKREEIDSLAYSPDLLLSPRTRYYWRATVWGDQGDTATSEVSWFETAKMDEGWQGQWITPLLDNETHPLIRRRFHLADEVQSARVYVSGVGLYELEVNGCRVGEEYFTPGFNAYDFWLQYQTYDVTNLLRSGDNAIGIHLGNGMYKGRFGFDGGYHEIYGSKFAVIAEMVVVLRDGSTMVIGTDDNWKCAASPVQFSGIYDGEIFDATKELSGWSTAEFNDHHWTGVAATDLPSETFQARLSLPVLIKEERKPIEVIKTPKGETVLDFGQNMTGWVRFKIQAPKGRKVTLQYGEILQEGCFYRENLRTAKAEYTYISDGDERIVQPHFSFYGFRYVNLIGFADEVKAGDFTGCVIYSDIDETGRIETSNPLVNQLFENAMWGQKGNFLDVPTDCPQRDERMGWTGDAQIFASTAGFNMYSSAFFSKYMHDLREEQRRIGGSVPFIVPSIKPEGENGFVTFNGSAAWGDAATIIPWTLYLHYGDKELLRQQFHTMKDWVDYIKRADDESGAGRLWQVGFHLGDWLALDGDDPSGFMGGTDPYYIASAYYCYSSRLVAKAAAALGDTATAEEYGRLADEIKAAISNEYFTVNGKCAIDTQTALIVALYMDLVPDSYRPRIIEDLRKRLARDEMHIKTGFVGTPYFCHALSDNGASEDAYTLLLNDDYPSWLYAVKLGATTIWERWNSVLPDGEISGTGMNSLNHYAYGSIVEWMYRHMCGINPAEDGAGYKRIHFAPKPDARLKYAKASLYSASGYIESSWKWKADGSLSFTFTVPFNTTAEVTLPDGNLQDVTVNGEKLSDCGMAAEQAGTNTKCELSPGTYLFEYMPARSYFKKIAGSSTVREILSNNQARAMFKQLLPEVDGNSMLLNRVMNLKVEELPSDRLAANFVSPEKIDQLLEKLMQ</sequence>
<dbReference type="GO" id="GO:0030596">
    <property type="term" value="F:alpha-L-rhamnosidase activity"/>
    <property type="evidence" value="ECO:0007669"/>
    <property type="project" value="UniProtKB-EC"/>
</dbReference>
<dbReference type="Gene3D" id="2.60.420.10">
    <property type="entry name" value="Maltose phosphorylase, domain 3"/>
    <property type="match status" value="1"/>
</dbReference>
<dbReference type="AlphaFoldDB" id="A0A1H3HHC7"/>
<dbReference type="GO" id="GO:0005975">
    <property type="term" value="P:carbohydrate metabolic process"/>
    <property type="evidence" value="ECO:0007669"/>
    <property type="project" value="InterPro"/>
</dbReference>
<dbReference type="InterPro" id="IPR016007">
    <property type="entry name" value="Alpha_rhamnosid"/>
</dbReference>
<dbReference type="Proteomes" id="UP000198935">
    <property type="component" value="Unassembled WGS sequence"/>
</dbReference>
<keyword evidence="3" id="KW-0378">Hydrolase</keyword>
<proteinExistence type="predicted"/>
<evidence type="ECO:0000313" key="8">
    <source>
        <dbReference type="EMBL" id="SDY14861.1"/>
    </source>
</evidence>
<dbReference type="Pfam" id="PF05592">
    <property type="entry name" value="Bac_rhamnosid"/>
    <property type="match status" value="1"/>
</dbReference>
<dbReference type="InterPro" id="IPR035398">
    <property type="entry name" value="Bac_rhamnosid_C"/>
</dbReference>
<organism evidence="8 9">
    <name type="scientific">Evansella caseinilytica</name>
    <dbReference type="NCBI Taxonomy" id="1503961"/>
    <lineage>
        <taxon>Bacteria</taxon>
        <taxon>Bacillati</taxon>
        <taxon>Bacillota</taxon>
        <taxon>Bacilli</taxon>
        <taxon>Bacillales</taxon>
        <taxon>Bacillaceae</taxon>
        <taxon>Evansella</taxon>
    </lineage>
</organism>
<evidence type="ECO:0000259" key="5">
    <source>
        <dbReference type="Pfam" id="PF08531"/>
    </source>
</evidence>
<gene>
    <name evidence="8" type="ORF">SAMN05421736_101499</name>
</gene>
<dbReference type="PANTHER" id="PTHR33307">
    <property type="entry name" value="ALPHA-RHAMNOSIDASE (EUROFUNG)"/>
    <property type="match status" value="1"/>
</dbReference>
<dbReference type="Gene3D" id="1.50.10.10">
    <property type="match status" value="1"/>
</dbReference>
<dbReference type="Pfam" id="PF17390">
    <property type="entry name" value="Bac_rhamnosid_C"/>
    <property type="match status" value="1"/>
</dbReference>
<dbReference type="Gene3D" id="2.60.120.260">
    <property type="entry name" value="Galactose-binding domain-like"/>
    <property type="match status" value="2"/>
</dbReference>
<reference evidence="9" key="1">
    <citation type="submission" date="2016-10" db="EMBL/GenBank/DDBJ databases">
        <authorList>
            <person name="Varghese N."/>
            <person name="Submissions S."/>
        </authorList>
    </citation>
    <scope>NUCLEOTIDE SEQUENCE [LARGE SCALE GENOMIC DNA]</scope>
    <source>
        <strain evidence="9">SP</strain>
    </source>
</reference>
<dbReference type="Pfam" id="PF17389">
    <property type="entry name" value="Bac_rhamnosid6H"/>
    <property type="match status" value="1"/>
</dbReference>
<feature type="domain" description="Alpha-L-rhamnosidase concanavalin-like" evidence="4">
    <location>
        <begin position="316"/>
        <end position="414"/>
    </location>
</feature>
<dbReference type="EC" id="3.2.1.40" evidence="2"/>
<dbReference type="OrthoDB" id="9761045at2"/>
<feature type="domain" description="Bacterial alpha-L-rhamnosidase N-terminal" evidence="5">
    <location>
        <begin position="137"/>
        <end position="306"/>
    </location>
</feature>
<comment type="catalytic activity">
    <reaction evidence="1">
        <text>Hydrolysis of terminal non-reducing alpha-L-rhamnose residues in alpha-L-rhamnosides.</text>
        <dbReference type="EC" id="3.2.1.40"/>
    </reaction>
</comment>
<dbReference type="PANTHER" id="PTHR33307:SF6">
    <property type="entry name" value="ALPHA-RHAMNOSIDASE (EUROFUNG)-RELATED"/>
    <property type="match status" value="1"/>
</dbReference>
<dbReference type="Pfam" id="PF25788">
    <property type="entry name" value="Ig_Rha78A_N"/>
    <property type="match status" value="1"/>
</dbReference>
<dbReference type="Gene3D" id="2.60.40.10">
    <property type="entry name" value="Immunoglobulins"/>
    <property type="match status" value="1"/>
</dbReference>
<dbReference type="InterPro" id="IPR013737">
    <property type="entry name" value="Bac_rhamnosid_N"/>
</dbReference>
<evidence type="ECO:0000259" key="6">
    <source>
        <dbReference type="Pfam" id="PF17389"/>
    </source>
</evidence>
<dbReference type="SUPFAM" id="SSF48208">
    <property type="entry name" value="Six-hairpin glycosidases"/>
    <property type="match status" value="1"/>
</dbReference>
<feature type="domain" description="Alpha-L-rhamnosidase six-hairpin glycosidase" evidence="6">
    <location>
        <begin position="418"/>
        <end position="774"/>
    </location>
</feature>
<evidence type="ECO:0000256" key="1">
    <source>
        <dbReference type="ARBA" id="ARBA00001445"/>
    </source>
</evidence>
<dbReference type="STRING" id="1503961.SAMN05421736_101499"/>
<dbReference type="InterPro" id="IPR008902">
    <property type="entry name" value="Rhamnosid_concanavalin"/>
</dbReference>
<protein>
    <recommendedName>
        <fullName evidence="2">alpha-L-rhamnosidase</fullName>
        <ecNumber evidence="2">3.2.1.40</ecNumber>
    </recommendedName>
</protein>
<evidence type="ECO:0000259" key="4">
    <source>
        <dbReference type="Pfam" id="PF05592"/>
    </source>
</evidence>
<keyword evidence="9" id="KW-1185">Reference proteome</keyword>
<dbReference type="InterPro" id="IPR013783">
    <property type="entry name" value="Ig-like_fold"/>
</dbReference>
<evidence type="ECO:0000256" key="2">
    <source>
        <dbReference type="ARBA" id="ARBA00012652"/>
    </source>
</evidence>
<dbReference type="InterPro" id="IPR008928">
    <property type="entry name" value="6-hairpin_glycosidase_sf"/>
</dbReference>
<dbReference type="InterPro" id="IPR035396">
    <property type="entry name" value="Bac_rhamnosid6H"/>
</dbReference>
<name>A0A1H3HHC7_9BACI</name>
<dbReference type="EMBL" id="FNPI01000001">
    <property type="protein sequence ID" value="SDY14861.1"/>
    <property type="molecule type" value="Genomic_DNA"/>
</dbReference>